<dbReference type="EC" id="1.1.1.133" evidence="5"/>
<dbReference type="UniPathway" id="UPA00124"/>
<dbReference type="InterPro" id="IPR029903">
    <property type="entry name" value="RmlD-like-bd"/>
</dbReference>
<dbReference type="Pfam" id="PF04321">
    <property type="entry name" value="RmlD_sub_bind"/>
    <property type="match status" value="1"/>
</dbReference>
<comment type="similarity">
    <text evidence="2 5">Belongs to the dTDP-4-dehydrorhamnose reductase family.</text>
</comment>
<keyword evidence="9" id="KW-1185">Reference proteome</keyword>
<dbReference type="Proteomes" id="UP000316988">
    <property type="component" value="Unassembled WGS sequence"/>
</dbReference>
<dbReference type="SUPFAM" id="SSF51182">
    <property type="entry name" value="RmlC-like cupins"/>
    <property type="match status" value="1"/>
</dbReference>
<dbReference type="Gene3D" id="3.40.50.720">
    <property type="entry name" value="NAD(P)-binding Rossmann-like Domain"/>
    <property type="match status" value="1"/>
</dbReference>
<evidence type="ECO:0000313" key="8">
    <source>
        <dbReference type="EMBL" id="TSD62207.1"/>
    </source>
</evidence>
<dbReference type="AlphaFoldDB" id="A0A554S769"/>
<dbReference type="Pfam" id="PF00908">
    <property type="entry name" value="dTDP_sugar_isom"/>
    <property type="match status" value="1"/>
</dbReference>
<evidence type="ECO:0000313" key="9">
    <source>
        <dbReference type="Proteomes" id="UP000316988"/>
    </source>
</evidence>
<dbReference type="GO" id="GO:0005829">
    <property type="term" value="C:cytosol"/>
    <property type="evidence" value="ECO:0007669"/>
    <property type="project" value="TreeGrafter"/>
</dbReference>
<evidence type="ECO:0000256" key="3">
    <source>
        <dbReference type="PIRSR" id="PIRSR600888-1"/>
    </source>
</evidence>
<dbReference type="SUPFAM" id="SSF51735">
    <property type="entry name" value="NAD(P)-binding Rossmann-fold domains"/>
    <property type="match status" value="1"/>
</dbReference>
<evidence type="ECO:0000259" key="7">
    <source>
        <dbReference type="Pfam" id="PF04321"/>
    </source>
</evidence>
<evidence type="ECO:0000256" key="2">
    <source>
        <dbReference type="ARBA" id="ARBA00010944"/>
    </source>
</evidence>
<keyword evidence="5" id="KW-0521">NADP</keyword>
<dbReference type="CDD" id="cd00438">
    <property type="entry name" value="cupin_RmlC"/>
    <property type="match status" value="1"/>
</dbReference>
<dbReference type="InterPro" id="IPR005913">
    <property type="entry name" value="dTDP_dehydrorham_reduct"/>
</dbReference>
<feature type="site" description="Participates in a stacking interaction with the thymidine ring of dTDP-4-oxo-6-deoxyglucose" evidence="4">
    <location>
        <position position="133"/>
    </location>
</feature>
<comment type="function">
    <text evidence="5">Catalyzes the reduction of dTDP-6-deoxy-L-lyxo-4-hexulose to yield dTDP-L-rhamnose.</text>
</comment>
<evidence type="ECO:0000256" key="4">
    <source>
        <dbReference type="PIRSR" id="PIRSR600888-3"/>
    </source>
</evidence>
<dbReference type="InterPro" id="IPR011051">
    <property type="entry name" value="RmlC_Cupin_sf"/>
</dbReference>
<reference evidence="8 9" key="1">
    <citation type="submission" date="2019-07" db="EMBL/GenBank/DDBJ databases">
        <authorList>
            <person name="Zhao L.H."/>
        </authorList>
    </citation>
    <scope>NUCLEOTIDE SEQUENCE [LARGE SCALE GENOMIC DNA]</scope>
    <source>
        <strain evidence="8 9">Co35</strain>
    </source>
</reference>
<dbReference type="PANTHER" id="PTHR10491:SF4">
    <property type="entry name" value="METHIONINE ADENOSYLTRANSFERASE 2 SUBUNIT BETA"/>
    <property type="match status" value="1"/>
</dbReference>
<gene>
    <name evidence="8" type="ORF">FNM00_12715</name>
</gene>
<accession>A0A554S769</accession>
<dbReference type="GO" id="GO:0008831">
    <property type="term" value="F:dTDP-4-dehydrorhamnose reductase activity"/>
    <property type="evidence" value="ECO:0007669"/>
    <property type="project" value="UniProtKB-EC"/>
</dbReference>
<dbReference type="OrthoDB" id="9803892at2"/>
<proteinExistence type="inferred from homology"/>
<dbReference type="InterPro" id="IPR014710">
    <property type="entry name" value="RmlC-like_jellyroll"/>
</dbReference>
<evidence type="ECO:0000256" key="1">
    <source>
        <dbReference type="ARBA" id="ARBA00010154"/>
    </source>
</evidence>
<comment type="similarity">
    <text evidence="1">Belongs to the dTDP-4-dehydrorhamnose 3,5-epimerase family.</text>
</comment>
<dbReference type="GO" id="GO:0019305">
    <property type="term" value="P:dTDP-rhamnose biosynthetic process"/>
    <property type="evidence" value="ECO:0007669"/>
    <property type="project" value="UniProtKB-UniPathway"/>
</dbReference>
<comment type="caution">
    <text evidence="8">The sequence shown here is derived from an EMBL/GenBank/DDBJ whole genome shotgun (WGS) entry which is preliminary data.</text>
</comment>
<dbReference type="PANTHER" id="PTHR10491">
    <property type="entry name" value="DTDP-4-DEHYDRORHAMNOSE REDUCTASE"/>
    <property type="match status" value="1"/>
</dbReference>
<dbReference type="Gene3D" id="2.60.120.10">
    <property type="entry name" value="Jelly Rolls"/>
    <property type="match status" value="1"/>
</dbReference>
<sequence length="433" mass="47066">MVSVDTTEIPGLLVVHLDLHGDNRGWFKENWQRSKMTELGLPDFGPVQNNVSFNADAGTIRGIHAEPWDKFVSVAAGRAFGAWVDLREGESFGRTFWIELNPETAVFVPRGVANSFQVLEDHTAYSYLVNAHWRADATYTNVNLLDPALAIPWPAEIAEMSEKDKGHPLLADVTPMPAKQTVVIGANGQLGRALRKARPDLTFYDRSTVDLADPSTLDTVPWDDVQTVINAAAYTNVDGAETPEGRRDAWAVNVTGVAALARIAIERGLTLVNVSSDYVFDGTVEEHPTDEPLSPLGVYGQTKAAGEAVTSTVPRHYIVRTSWVIGDGKNFVETMRRLARDGVSPSVVDDQIGRLTHADDLAAGILRLLDDRAPFGVHHVTGPGEPRSWAAIAREVFAEEGRDPGDVTGVSTEEYAAGKPTAPRPRHSALLLP</sequence>
<feature type="domain" description="RmlD-like substrate binding" evidence="7">
    <location>
        <begin position="181"/>
        <end position="430"/>
    </location>
</feature>
<protein>
    <recommendedName>
        <fullName evidence="5">dTDP-4-dehydrorhamnose reductase</fullName>
        <ecNumber evidence="5">1.1.1.133</ecNumber>
    </recommendedName>
</protein>
<dbReference type="GO" id="GO:0008830">
    <property type="term" value="F:dTDP-4-dehydrorhamnose 3,5-epimerase activity"/>
    <property type="evidence" value="ECO:0007669"/>
    <property type="project" value="InterPro"/>
</dbReference>
<feature type="region of interest" description="Disordered" evidence="6">
    <location>
        <begin position="401"/>
        <end position="433"/>
    </location>
</feature>
<keyword evidence="5" id="KW-0560">Oxidoreductase</keyword>
<name>A0A554S769_9ACTN</name>
<comment type="pathway">
    <text evidence="5">Carbohydrate biosynthesis; dTDP-L-rhamnose biosynthesis.</text>
</comment>
<dbReference type="RefSeq" id="WP_143913922.1">
    <property type="nucleotide sequence ID" value="NZ_VLNT01000010.1"/>
</dbReference>
<organism evidence="8 9">
    <name type="scientific">Aeromicrobium piscarium</name>
    <dbReference type="NCBI Taxonomy" id="2590901"/>
    <lineage>
        <taxon>Bacteria</taxon>
        <taxon>Bacillati</taxon>
        <taxon>Actinomycetota</taxon>
        <taxon>Actinomycetes</taxon>
        <taxon>Propionibacteriales</taxon>
        <taxon>Nocardioidaceae</taxon>
        <taxon>Aeromicrobium</taxon>
    </lineage>
</organism>
<dbReference type="Gene3D" id="3.90.25.10">
    <property type="entry name" value="UDP-galactose 4-epimerase, domain 1"/>
    <property type="match status" value="1"/>
</dbReference>
<dbReference type="InterPro" id="IPR036291">
    <property type="entry name" value="NAD(P)-bd_dom_sf"/>
</dbReference>
<dbReference type="CDD" id="cd05254">
    <property type="entry name" value="dTDP_HR_like_SDR_e"/>
    <property type="match status" value="1"/>
</dbReference>
<evidence type="ECO:0000256" key="6">
    <source>
        <dbReference type="SAM" id="MobiDB-lite"/>
    </source>
</evidence>
<evidence type="ECO:0000256" key="5">
    <source>
        <dbReference type="RuleBase" id="RU364082"/>
    </source>
</evidence>
<dbReference type="InterPro" id="IPR000888">
    <property type="entry name" value="RmlC-like"/>
</dbReference>
<feature type="active site" description="Proton donor" evidence="3">
    <location>
        <position position="127"/>
    </location>
</feature>
<dbReference type="EMBL" id="VLNT01000010">
    <property type="protein sequence ID" value="TSD62207.1"/>
    <property type="molecule type" value="Genomic_DNA"/>
</dbReference>
<feature type="active site" description="Proton acceptor" evidence="3">
    <location>
        <position position="64"/>
    </location>
</feature>